<name>A0A2K8U6G1_9GAMM</name>
<proteinExistence type="predicted"/>
<dbReference type="InterPro" id="IPR002636">
    <property type="entry name" value="DUF29"/>
</dbReference>
<dbReference type="Pfam" id="PF01724">
    <property type="entry name" value="DUF29"/>
    <property type="match status" value="1"/>
</dbReference>
<dbReference type="EMBL" id="CP020370">
    <property type="protein sequence ID" value="AUB80999.1"/>
    <property type="molecule type" value="Genomic_DNA"/>
</dbReference>
<accession>A0A2K8U6G1</accession>
<gene>
    <name evidence="1" type="ORF">THSYN_08580</name>
</gene>
<evidence type="ECO:0008006" key="3">
    <source>
        <dbReference type="Google" id="ProtNLM"/>
    </source>
</evidence>
<evidence type="ECO:0000313" key="2">
    <source>
        <dbReference type="Proteomes" id="UP000232638"/>
    </source>
</evidence>
<dbReference type="AlphaFoldDB" id="A0A2K8U6G1"/>
<dbReference type="Gene3D" id="1.20.1220.20">
    <property type="entry name" value="Uncharcterised protein PF01724"/>
    <property type="match status" value="1"/>
</dbReference>
<protein>
    <recommendedName>
        <fullName evidence="3">DUF29 domain-containing protein</fullName>
    </recommendedName>
</protein>
<keyword evidence="2" id="KW-1185">Reference proteome</keyword>
<dbReference type="KEGG" id="tsy:THSYN_08580"/>
<organism evidence="1 2">
    <name type="scientific">Candidatus Thiodictyon syntrophicum</name>
    <dbReference type="NCBI Taxonomy" id="1166950"/>
    <lineage>
        <taxon>Bacteria</taxon>
        <taxon>Pseudomonadati</taxon>
        <taxon>Pseudomonadota</taxon>
        <taxon>Gammaproteobacteria</taxon>
        <taxon>Chromatiales</taxon>
        <taxon>Chromatiaceae</taxon>
        <taxon>Thiodictyon</taxon>
    </lineage>
</organism>
<dbReference type="PANTHER" id="PTHR34235">
    <property type="entry name" value="SLR1203 PROTEIN-RELATED"/>
    <property type="match status" value="1"/>
</dbReference>
<evidence type="ECO:0000313" key="1">
    <source>
        <dbReference type="EMBL" id="AUB80999.1"/>
    </source>
</evidence>
<reference evidence="1 2" key="1">
    <citation type="submission" date="2017-03" db="EMBL/GenBank/DDBJ databases">
        <title>Complete genome sequence of Candidatus 'Thiodictyon syntrophicum' sp. nov. strain Cad16T, a photolithoautotroph purple sulfur bacterium isolated from an alpine meromictic lake.</title>
        <authorList>
            <person name="Luedin S.M."/>
            <person name="Pothier J.F."/>
            <person name="Danza F."/>
            <person name="Storelli N."/>
            <person name="Wittwer M."/>
            <person name="Tonolla M."/>
        </authorList>
    </citation>
    <scope>NUCLEOTIDE SEQUENCE [LARGE SCALE GENOMIC DNA]</scope>
    <source>
        <strain evidence="1 2">Cad16T</strain>
    </source>
</reference>
<dbReference type="Proteomes" id="UP000232638">
    <property type="component" value="Chromosome"/>
</dbReference>
<dbReference type="PANTHER" id="PTHR34235:SF4">
    <property type="entry name" value="SLR0291 PROTEIN"/>
    <property type="match status" value="1"/>
</dbReference>
<sequence>MVALRLSTTHWRLAFESNPEPLPTMNWQTLSTDSPYKTAVAIQHELQEGRVAEAASGLAELIDALSKSEKRALKSQLVRLMLHIIKWHGQPERRSLSWIASIEDARDEIGDIRDETPSLNEQVIKDLWAKAFVMAKRNAEAEMGKRLSAEGLTWQEVFDTVYVLDRD</sequence>